<protein>
    <recommendedName>
        <fullName evidence="2 6">Adenylyl-sulfate kinase</fullName>
        <ecNumber evidence="2 6">2.7.1.25</ecNumber>
    </recommendedName>
    <alternativeName>
        <fullName evidence="6">APS kinase</fullName>
    </alternativeName>
    <alternativeName>
        <fullName evidence="6">ATP adenosine-5'-phosphosulfate 3'-phosphotransferase</fullName>
    </alternativeName>
    <alternativeName>
        <fullName evidence="6">Adenosine-5'-phosphosulfate kinase</fullName>
    </alternativeName>
</protein>
<dbReference type="HAMAP" id="MF_00065">
    <property type="entry name" value="Adenylyl_sulf_kinase"/>
    <property type="match status" value="1"/>
</dbReference>
<keyword evidence="6" id="KW-0597">Phosphoprotein</keyword>
<name>A0ABW7XRC4_9MICO</name>
<comment type="caution">
    <text evidence="8">The sequence shown here is derived from an EMBL/GenBank/DDBJ whole genome shotgun (WGS) entry which is preliminary data.</text>
</comment>
<dbReference type="EMBL" id="JBIRYI010000017">
    <property type="protein sequence ID" value="MFI2489765.1"/>
    <property type="molecule type" value="Genomic_DNA"/>
</dbReference>
<comment type="catalytic activity">
    <reaction evidence="1 6">
        <text>adenosine 5'-phosphosulfate + ATP = 3'-phosphoadenylyl sulfate + ADP + H(+)</text>
        <dbReference type="Rhea" id="RHEA:24152"/>
        <dbReference type="ChEBI" id="CHEBI:15378"/>
        <dbReference type="ChEBI" id="CHEBI:30616"/>
        <dbReference type="ChEBI" id="CHEBI:58243"/>
        <dbReference type="ChEBI" id="CHEBI:58339"/>
        <dbReference type="ChEBI" id="CHEBI:456216"/>
        <dbReference type="EC" id="2.7.1.25"/>
    </reaction>
</comment>
<evidence type="ECO:0000259" key="7">
    <source>
        <dbReference type="Pfam" id="PF01583"/>
    </source>
</evidence>
<evidence type="ECO:0000256" key="4">
    <source>
        <dbReference type="ARBA" id="ARBA00022741"/>
    </source>
</evidence>
<keyword evidence="6 8" id="KW-0418">Kinase</keyword>
<evidence type="ECO:0000313" key="9">
    <source>
        <dbReference type="Proteomes" id="UP001611580"/>
    </source>
</evidence>
<dbReference type="InterPro" id="IPR050512">
    <property type="entry name" value="Sulf_AdTrans/APS_kinase"/>
</dbReference>
<dbReference type="InterPro" id="IPR059117">
    <property type="entry name" value="APS_kinase_dom"/>
</dbReference>
<evidence type="ECO:0000313" key="8">
    <source>
        <dbReference type="EMBL" id="MFI2489765.1"/>
    </source>
</evidence>
<reference evidence="8 9" key="1">
    <citation type="submission" date="2024-10" db="EMBL/GenBank/DDBJ databases">
        <title>The Natural Products Discovery Center: Release of the First 8490 Sequenced Strains for Exploring Actinobacteria Biosynthetic Diversity.</title>
        <authorList>
            <person name="Kalkreuter E."/>
            <person name="Kautsar S.A."/>
            <person name="Yang D."/>
            <person name="Bader C.D."/>
            <person name="Teijaro C.N."/>
            <person name="Fluegel L."/>
            <person name="Davis C.M."/>
            <person name="Simpson J.R."/>
            <person name="Lauterbach L."/>
            <person name="Steele A.D."/>
            <person name="Gui C."/>
            <person name="Meng S."/>
            <person name="Li G."/>
            <person name="Viehrig K."/>
            <person name="Ye F."/>
            <person name="Su P."/>
            <person name="Kiefer A.F."/>
            <person name="Nichols A."/>
            <person name="Cepeda A.J."/>
            <person name="Yan W."/>
            <person name="Fan B."/>
            <person name="Jiang Y."/>
            <person name="Adhikari A."/>
            <person name="Zheng C.-J."/>
            <person name="Schuster L."/>
            <person name="Cowan T.M."/>
            <person name="Smanski M.J."/>
            <person name="Chevrette M.G."/>
            <person name="De Carvalho L.P.S."/>
            <person name="Shen B."/>
        </authorList>
    </citation>
    <scope>NUCLEOTIDE SEQUENCE [LARGE SCALE GENOMIC DNA]</scope>
    <source>
        <strain evidence="8 9">NPDC019481</strain>
    </source>
</reference>
<dbReference type="PANTHER" id="PTHR42700">
    <property type="entry name" value="SULFATE ADENYLYLTRANSFERASE"/>
    <property type="match status" value="1"/>
</dbReference>
<evidence type="ECO:0000256" key="5">
    <source>
        <dbReference type="ARBA" id="ARBA00022840"/>
    </source>
</evidence>
<dbReference type="Gene3D" id="3.40.50.300">
    <property type="entry name" value="P-loop containing nucleotide triphosphate hydrolases"/>
    <property type="match status" value="1"/>
</dbReference>
<organism evidence="8 9">
    <name type="scientific">Promicromonospora kroppenstedtii</name>
    <dbReference type="NCBI Taxonomy" id="440482"/>
    <lineage>
        <taxon>Bacteria</taxon>
        <taxon>Bacillati</taxon>
        <taxon>Actinomycetota</taxon>
        <taxon>Actinomycetes</taxon>
        <taxon>Micrococcales</taxon>
        <taxon>Promicromonosporaceae</taxon>
        <taxon>Promicromonospora</taxon>
    </lineage>
</organism>
<proteinExistence type="inferred from homology"/>
<comment type="function">
    <text evidence="6">Catalyzes the synthesis of activated sulfate.</text>
</comment>
<feature type="binding site" evidence="6">
    <location>
        <begin position="275"/>
        <end position="282"/>
    </location>
    <ligand>
        <name>ATP</name>
        <dbReference type="ChEBI" id="CHEBI:30616"/>
    </ligand>
</feature>
<dbReference type="PANTHER" id="PTHR42700:SF1">
    <property type="entry name" value="SULFATE ADENYLYLTRANSFERASE"/>
    <property type="match status" value="1"/>
</dbReference>
<dbReference type="EC" id="2.7.1.25" evidence="2 6"/>
<feature type="domain" description="APS kinase" evidence="7">
    <location>
        <begin position="267"/>
        <end position="419"/>
    </location>
</feature>
<comment type="caution">
    <text evidence="6">Lacks conserved residue(s) required for the propagation of feature annotation.</text>
</comment>
<keyword evidence="3 6" id="KW-0808">Transferase</keyword>
<evidence type="ECO:0000256" key="6">
    <source>
        <dbReference type="HAMAP-Rule" id="MF_00065"/>
    </source>
</evidence>
<dbReference type="RefSeq" id="WP_397407210.1">
    <property type="nucleotide sequence ID" value="NZ_JBIRYI010000017.1"/>
</dbReference>
<comment type="pathway">
    <text evidence="6">Sulfur metabolism; hydrogen sulfide biosynthesis; sulfite from sulfate: step 2/3.</text>
</comment>
<dbReference type="Pfam" id="PF01583">
    <property type="entry name" value="APS_kinase"/>
    <property type="match status" value="1"/>
</dbReference>
<keyword evidence="9" id="KW-1185">Reference proteome</keyword>
<sequence>MTDSPARVLSDDELDVLELTLGGALPPSALVAVLRARPADGAPAGPADVGPARVVLTDAENTPLARITDPPGGTPAVEPLQPLATAIGPQWDAAVRRPARDVRAGLGAGGAAGLGLLVTEVPTREETDAAAALAAGAGPGTGPDEGARPGDLLLLVPVARRAPEPGTVGAPGLVRAAQGLAGTLAERTGARVATVAVPWSGLGDISLDDVAAAYGTARVERLATHRSPATAERVAALPGVRDEAFRALYPPASAAELTRAASGAHRRGAVVFFTGLSGSGKSTVARALAAELEDDGLGTTLLDGDEVRQHLSKGLGFDRASRETNVERIGYVAALVARHGGIAVAAPIAPFAAGRARVRALAEEAGALFVLVHVSTPLAVCEARDRKGFYARARAGEIAEFTGISSPYEEPDDADLVIDTTDVPVPEAVDRVRHHLANLLG</sequence>
<gene>
    <name evidence="6 8" type="primary">cysC</name>
    <name evidence="8" type="ORF">ACH47X_22835</name>
</gene>
<dbReference type="InterPro" id="IPR002891">
    <property type="entry name" value="APS"/>
</dbReference>
<dbReference type="CDD" id="cd02027">
    <property type="entry name" value="APSK"/>
    <property type="match status" value="1"/>
</dbReference>
<dbReference type="NCBIfam" id="NF003013">
    <property type="entry name" value="PRK03846.1"/>
    <property type="match status" value="1"/>
</dbReference>
<accession>A0ABW7XRC4</accession>
<dbReference type="GO" id="GO:0004020">
    <property type="term" value="F:adenylylsulfate kinase activity"/>
    <property type="evidence" value="ECO:0007669"/>
    <property type="project" value="UniProtKB-EC"/>
</dbReference>
<evidence type="ECO:0000256" key="3">
    <source>
        <dbReference type="ARBA" id="ARBA00022679"/>
    </source>
</evidence>
<comment type="similarity">
    <text evidence="6">Belongs to the APS kinase family.</text>
</comment>
<evidence type="ECO:0000256" key="2">
    <source>
        <dbReference type="ARBA" id="ARBA00012121"/>
    </source>
</evidence>
<dbReference type="Proteomes" id="UP001611580">
    <property type="component" value="Unassembled WGS sequence"/>
</dbReference>
<dbReference type="InterPro" id="IPR027417">
    <property type="entry name" value="P-loop_NTPase"/>
</dbReference>
<keyword evidence="4 6" id="KW-0547">Nucleotide-binding</keyword>
<keyword evidence="5 6" id="KW-0067">ATP-binding</keyword>
<dbReference type="NCBIfam" id="TIGR00455">
    <property type="entry name" value="apsK"/>
    <property type="match status" value="1"/>
</dbReference>
<evidence type="ECO:0000256" key="1">
    <source>
        <dbReference type="ARBA" id="ARBA00001823"/>
    </source>
</evidence>
<dbReference type="SUPFAM" id="SSF52540">
    <property type="entry name" value="P-loop containing nucleoside triphosphate hydrolases"/>
    <property type="match status" value="1"/>
</dbReference>